<protein>
    <submittedName>
        <fullName evidence="1">Uncharacterized protein</fullName>
    </submittedName>
</protein>
<sequence length="46" mass="5530">ALIFYLIFRTNVMMENLREEISRVVRETALKEEKETKKNYHTKVGT</sequence>
<proteinExistence type="predicted"/>
<comment type="caution">
    <text evidence="1">The sequence shown here is derived from an EMBL/GenBank/DDBJ whole genome shotgun (WGS) entry which is preliminary data.</text>
</comment>
<evidence type="ECO:0000313" key="1">
    <source>
        <dbReference type="EMBL" id="GAG36899.1"/>
    </source>
</evidence>
<reference evidence="1" key="1">
    <citation type="journal article" date="2014" name="Front. Microbiol.">
        <title>High frequency of phylogenetically diverse reductive dehalogenase-homologous genes in deep subseafloor sedimentary metagenomes.</title>
        <authorList>
            <person name="Kawai M."/>
            <person name="Futagami T."/>
            <person name="Toyoda A."/>
            <person name="Takaki Y."/>
            <person name="Nishi S."/>
            <person name="Hori S."/>
            <person name="Arai W."/>
            <person name="Tsubouchi T."/>
            <person name="Morono Y."/>
            <person name="Uchiyama I."/>
            <person name="Ito T."/>
            <person name="Fujiyama A."/>
            <person name="Inagaki F."/>
            <person name="Takami H."/>
        </authorList>
    </citation>
    <scope>NUCLEOTIDE SEQUENCE</scope>
    <source>
        <strain evidence="1">Expedition CK06-06</strain>
    </source>
</reference>
<dbReference type="AlphaFoldDB" id="X0X135"/>
<dbReference type="EMBL" id="BARS01045817">
    <property type="protein sequence ID" value="GAG36899.1"/>
    <property type="molecule type" value="Genomic_DNA"/>
</dbReference>
<gene>
    <name evidence="1" type="ORF">S01H1_69051</name>
</gene>
<feature type="non-terminal residue" evidence="1">
    <location>
        <position position="1"/>
    </location>
</feature>
<accession>X0X135</accession>
<organism evidence="1">
    <name type="scientific">marine sediment metagenome</name>
    <dbReference type="NCBI Taxonomy" id="412755"/>
    <lineage>
        <taxon>unclassified sequences</taxon>
        <taxon>metagenomes</taxon>
        <taxon>ecological metagenomes</taxon>
    </lineage>
</organism>
<name>X0X135_9ZZZZ</name>